<dbReference type="EMBL" id="AP026974">
    <property type="protein sequence ID" value="BDT79222.1"/>
    <property type="molecule type" value="Genomic_DNA"/>
</dbReference>
<protein>
    <submittedName>
        <fullName evidence="1">Uncharacterized protein</fullName>
    </submittedName>
</protein>
<name>A0ABM8CMU3_9BURK</name>
<evidence type="ECO:0000313" key="1">
    <source>
        <dbReference type="EMBL" id="BDT79222.1"/>
    </source>
</evidence>
<dbReference type="Proteomes" id="UP001211204">
    <property type="component" value="Chromosome"/>
</dbReference>
<evidence type="ECO:0000313" key="2">
    <source>
        <dbReference type="Proteomes" id="UP001211204"/>
    </source>
</evidence>
<organism evidence="1 2">
    <name type="scientific">Polynucleobacter yangtzensis</name>
    <dbReference type="NCBI Taxonomy" id="1743159"/>
    <lineage>
        <taxon>Bacteria</taxon>
        <taxon>Pseudomonadati</taxon>
        <taxon>Pseudomonadota</taxon>
        <taxon>Betaproteobacteria</taxon>
        <taxon>Burkholderiales</taxon>
        <taxon>Burkholderiaceae</taxon>
        <taxon>Polynucleobacter</taxon>
    </lineage>
</organism>
<sequence length="124" mass="13802">MTKKAQEFKIQYSFDDGTQESVPYDKVLESLLNQAKLMQERGDPSMMRKLLADLASSHGSRIMEKSNKAAAKIGNGKAPSKDELLAEIASITNNSQDKALTIKAKNKLAKKYGVKYRTIHKKIS</sequence>
<dbReference type="RefSeq" id="WP_281744470.1">
    <property type="nucleotide sequence ID" value="NZ_AP026974.1"/>
</dbReference>
<reference evidence="1 2" key="1">
    <citation type="submission" date="2022-11" db="EMBL/GenBank/DDBJ databases">
        <title>Complete Genome Sequences of three Polynucleobacter sp. Subcluster PnecC Strains KF022, KF023, and KF032 Isolated from a Shallow Eutrophic Lake in Japan.</title>
        <authorList>
            <person name="Ogata Y."/>
            <person name="Watanabe K."/>
            <person name="Takemine S."/>
            <person name="Shindo C."/>
            <person name="Kurokawa R."/>
            <person name="Suda W."/>
        </authorList>
    </citation>
    <scope>NUCLEOTIDE SEQUENCE [LARGE SCALE GENOMIC DNA]</scope>
    <source>
        <strain evidence="1 2">KF032</strain>
    </source>
</reference>
<gene>
    <name evidence="1" type="ORF">PKF032_11100</name>
</gene>
<keyword evidence="2" id="KW-1185">Reference proteome</keyword>
<proteinExistence type="predicted"/>
<accession>A0ABM8CMU3</accession>